<feature type="binding site" evidence="9">
    <location>
        <position position="51"/>
    </location>
    <ligand>
        <name>Fe cation</name>
        <dbReference type="ChEBI" id="CHEBI:24875"/>
        <label>2</label>
    </ligand>
</feature>
<comment type="function">
    <text evidence="8">Iron-storage protein, whose ferroxidase center binds Fe(2+), oxidizes it using dioxygen to Fe(3+), and participates in the subsequent Fe(3+) oxide mineral core formation within the central cavity of the BFR protein shell.</text>
</comment>
<evidence type="ECO:0000313" key="13">
    <source>
        <dbReference type="Proteomes" id="UP000234845"/>
    </source>
</evidence>
<feature type="binding site" evidence="9">
    <location>
        <position position="94"/>
    </location>
    <ligand>
        <name>Fe cation</name>
        <dbReference type="ChEBI" id="CHEBI:24875"/>
        <label>2</label>
    </ligand>
</feature>
<feature type="binding site" evidence="9">
    <location>
        <position position="127"/>
    </location>
    <ligand>
        <name>Fe cation</name>
        <dbReference type="ChEBI" id="CHEBI:24875"/>
        <label>2</label>
    </ligand>
</feature>
<evidence type="ECO:0000313" key="12">
    <source>
        <dbReference type="EMBL" id="PLW81279.1"/>
    </source>
</evidence>
<feature type="binding site" evidence="9">
    <location>
        <position position="54"/>
    </location>
    <ligand>
        <name>Fe cation</name>
        <dbReference type="ChEBI" id="CHEBI:24875"/>
        <label>1</label>
    </ligand>
</feature>
<evidence type="ECO:0000256" key="3">
    <source>
        <dbReference type="ARBA" id="ARBA00022434"/>
    </source>
</evidence>
<dbReference type="GO" id="GO:0006879">
    <property type="term" value="P:intracellular iron ion homeostasis"/>
    <property type="evidence" value="ECO:0007669"/>
    <property type="project" value="UniProtKB-KW"/>
</dbReference>
<feature type="binding site" evidence="9">
    <location>
        <position position="18"/>
    </location>
    <ligand>
        <name>Fe cation</name>
        <dbReference type="ChEBI" id="CHEBI:24875"/>
        <label>1</label>
    </ligand>
</feature>
<comment type="catalytic activity">
    <reaction evidence="7">
        <text>Fe(2+)(in) = Fe(2+)(out)</text>
        <dbReference type="Rhea" id="RHEA:28486"/>
        <dbReference type="ChEBI" id="CHEBI:29033"/>
    </reaction>
</comment>
<dbReference type="NCBIfam" id="TIGR00754">
    <property type="entry name" value="bfr"/>
    <property type="match status" value="1"/>
</dbReference>
<evidence type="ECO:0000256" key="10">
    <source>
        <dbReference type="RuleBase" id="RU000623"/>
    </source>
</evidence>
<dbReference type="InterPro" id="IPR012347">
    <property type="entry name" value="Ferritin-like"/>
</dbReference>
<protein>
    <recommendedName>
        <fullName evidence="8 10">Bacterioferritin</fullName>
        <ecNumber evidence="8">1.16.3.1</ecNumber>
    </recommendedName>
</protein>
<dbReference type="PROSITE" id="PS50905">
    <property type="entry name" value="FERRITIN_LIKE"/>
    <property type="match status" value="1"/>
</dbReference>
<dbReference type="InterPro" id="IPR002024">
    <property type="entry name" value="Bacterioferritin"/>
</dbReference>
<keyword evidence="4 10" id="KW-0349">Heme</keyword>
<dbReference type="SUPFAM" id="SSF47240">
    <property type="entry name" value="Ferritin-like"/>
    <property type="match status" value="1"/>
</dbReference>
<accession>A0A2N5XYT5</accession>
<evidence type="ECO:0000256" key="5">
    <source>
        <dbReference type="ARBA" id="ARBA00022723"/>
    </source>
</evidence>
<keyword evidence="3 8" id="KW-0409">Iron storage</keyword>
<evidence type="ECO:0000259" key="11">
    <source>
        <dbReference type="PROSITE" id="PS50905"/>
    </source>
</evidence>
<dbReference type="GO" id="GO:0004322">
    <property type="term" value="F:ferroxidase activity"/>
    <property type="evidence" value="ECO:0007669"/>
    <property type="project" value="UniProtKB-EC"/>
</dbReference>
<gene>
    <name evidence="12" type="primary">bfr</name>
    <name evidence="12" type="ORF">CWI75_16770</name>
</gene>
<sequence>MKGDPQVIALLNKVLANELVAINQYFLHSRMYKDWGLKELADYEYEESIDEMKHADQLIERILFLEGLPNLQHLGKLLIGENTLEMLTCDLKLELIAIPDLREGVAYAESVKDYVSRDLFSAILESEEEHVDWLETQLGLIEKIGIENYMQSKMSS</sequence>
<dbReference type="FunFam" id="1.20.1260.10:FF:000005">
    <property type="entry name" value="Bacterioferritin"/>
    <property type="match status" value="1"/>
</dbReference>
<dbReference type="GO" id="GO:0020037">
    <property type="term" value="F:heme binding"/>
    <property type="evidence" value="ECO:0007669"/>
    <property type="project" value="TreeGrafter"/>
</dbReference>
<comment type="catalytic activity">
    <reaction evidence="8">
        <text>4 Fe(2+) + O2 + 4 H(+) = 4 Fe(3+) + 2 H2O</text>
        <dbReference type="Rhea" id="RHEA:11148"/>
        <dbReference type="ChEBI" id="CHEBI:15377"/>
        <dbReference type="ChEBI" id="CHEBI:15378"/>
        <dbReference type="ChEBI" id="CHEBI:15379"/>
        <dbReference type="ChEBI" id="CHEBI:29033"/>
        <dbReference type="ChEBI" id="CHEBI:29034"/>
        <dbReference type="EC" id="1.16.3.1"/>
    </reaction>
</comment>
<evidence type="ECO:0000256" key="8">
    <source>
        <dbReference type="PIRNR" id="PIRNR002560"/>
    </source>
</evidence>
<reference evidence="13" key="1">
    <citation type="submission" date="2017-11" db="EMBL/GenBank/DDBJ databases">
        <title>The draft genome sequence of Chromatocurvus sp. F02.</title>
        <authorList>
            <person name="Du Z.-J."/>
            <person name="Chang Y.-Q."/>
        </authorList>
    </citation>
    <scope>NUCLEOTIDE SEQUENCE [LARGE SCALE GENOMIC DNA]</scope>
    <source>
        <strain evidence="13">F02</strain>
    </source>
</reference>
<dbReference type="PROSITE" id="PS00549">
    <property type="entry name" value="BACTERIOFERRITIN"/>
    <property type="match status" value="1"/>
</dbReference>
<dbReference type="OrthoDB" id="9800505at2"/>
<proteinExistence type="inferred from homology"/>
<feature type="domain" description="Ferritin-like diiron" evidence="11">
    <location>
        <begin position="1"/>
        <end position="145"/>
    </location>
</feature>
<dbReference type="InterPro" id="IPR008331">
    <property type="entry name" value="Ferritin_DPS_dom"/>
</dbReference>
<dbReference type="GO" id="GO:0140315">
    <property type="term" value="F:iron ion sequestering activity"/>
    <property type="evidence" value="ECO:0007669"/>
    <property type="project" value="UniProtKB-ARBA"/>
</dbReference>
<keyword evidence="13" id="KW-1185">Reference proteome</keyword>
<organism evidence="12 13">
    <name type="scientific">Kineobactrum sediminis</name>
    <dbReference type="NCBI Taxonomy" id="1905677"/>
    <lineage>
        <taxon>Bacteria</taxon>
        <taxon>Pseudomonadati</taxon>
        <taxon>Pseudomonadota</taxon>
        <taxon>Gammaproteobacteria</taxon>
        <taxon>Cellvibrionales</taxon>
        <taxon>Halieaceae</taxon>
        <taxon>Kineobactrum</taxon>
    </lineage>
</organism>
<evidence type="ECO:0000256" key="2">
    <source>
        <dbReference type="ARBA" id="ARBA00008093"/>
    </source>
</evidence>
<dbReference type="Proteomes" id="UP000234845">
    <property type="component" value="Unassembled WGS sequence"/>
</dbReference>
<dbReference type="RefSeq" id="WP_101522677.1">
    <property type="nucleotide sequence ID" value="NZ_PKLZ01000015.1"/>
</dbReference>
<dbReference type="PRINTS" id="PR00601">
    <property type="entry name" value="BACFERRITIN"/>
</dbReference>
<evidence type="ECO:0000256" key="9">
    <source>
        <dbReference type="PIRSR" id="PIRSR002560-1"/>
    </source>
</evidence>
<dbReference type="Gene3D" id="1.20.1260.10">
    <property type="match status" value="1"/>
</dbReference>
<dbReference type="AlphaFoldDB" id="A0A2N5XYT5"/>
<dbReference type="Pfam" id="PF00210">
    <property type="entry name" value="Ferritin"/>
    <property type="match status" value="1"/>
</dbReference>
<dbReference type="InterPro" id="IPR009078">
    <property type="entry name" value="Ferritin-like_SF"/>
</dbReference>
<dbReference type="EC" id="1.16.3.1" evidence="8"/>
<keyword evidence="6 8" id="KW-0408">Iron</keyword>
<comment type="similarity">
    <text evidence="2 8 10">Belongs to the bacterioferritin family.</text>
</comment>
<evidence type="ECO:0000256" key="1">
    <source>
        <dbReference type="ARBA" id="ARBA00001970"/>
    </source>
</evidence>
<feature type="binding site" evidence="9">
    <location>
        <position position="51"/>
    </location>
    <ligand>
        <name>Fe cation</name>
        <dbReference type="ChEBI" id="CHEBI:24875"/>
        <label>1</label>
    </ligand>
</feature>
<dbReference type="CDD" id="cd00907">
    <property type="entry name" value="Bacterioferritin"/>
    <property type="match status" value="1"/>
</dbReference>
<feature type="binding site" evidence="9">
    <location>
        <position position="130"/>
    </location>
    <ligand>
        <name>Fe cation</name>
        <dbReference type="ChEBI" id="CHEBI:24875"/>
        <label>2</label>
    </ligand>
</feature>
<comment type="caution">
    <text evidence="12">The sequence shown here is derived from an EMBL/GenBank/DDBJ whole genome shotgun (WGS) entry which is preliminary data.</text>
</comment>
<feature type="binding site" evidence="9">
    <location>
        <position position="127"/>
    </location>
    <ligand>
        <name>Fe cation</name>
        <dbReference type="ChEBI" id="CHEBI:24875"/>
        <label>1</label>
    </ligand>
</feature>
<dbReference type="GO" id="GO:0005829">
    <property type="term" value="C:cytosol"/>
    <property type="evidence" value="ECO:0007669"/>
    <property type="project" value="TreeGrafter"/>
</dbReference>
<keyword evidence="5 8" id="KW-0479">Metal-binding</keyword>
<dbReference type="PANTHER" id="PTHR30295:SF0">
    <property type="entry name" value="BACTERIOFERRITIN"/>
    <property type="match status" value="1"/>
</dbReference>
<dbReference type="PANTHER" id="PTHR30295">
    <property type="entry name" value="BACTERIOFERRITIN"/>
    <property type="match status" value="1"/>
</dbReference>
<evidence type="ECO:0000256" key="7">
    <source>
        <dbReference type="ARBA" id="ARBA00036243"/>
    </source>
</evidence>
<feature type="binding site" evidence="9">
    <location>
        <position position="50"/>
    </location>
    <ligand>
        <name>Fe cation</name>
        <dbReference type="ChEBI" id="CHEBI:24875"/>
        <label>3</label>
    </ligand>
</feature>
<evidence type="ECO:0000256" key="4">
    <source>
        <dbReference type="ARBA" id="ARBA00022617"/>
    </source>
</evidence>
<dbReference type="InterPro" id="IPR009040">
    <property type="entry name" value="Ferritin-like_diiron"/>
</dbReference>
<feature type="binding site" description="axial binding residue" evidence="9">
    <location>
        <position position="52"/>
    </location>
    <ligand>
        <name>heme b</name>
        <dbReference type="ChEBI" id="CHEBI:60344"/>
        <note>ligand shared between dimeric partners</note>
    </ligand>
    <ligandPart>
        <name>Fe</name>
        <dbReference type="ChEBI" id="CHEBI:18248"/>
    </ligandPart>
</feature>
<dbReference type="GO" id="GO:0006826">
    <property type="term" value="P:iron ion transport"/>
    <property type="evidence" value="ECO:0007669"/>
    <property type="project" value="InterPro"/>
</dbReference>
<comment type="cofactor">
    <cofactor evidence="1">
        <name>heme b</name>
        <dbReference type="ChEBI" id="CHEBI:60344"/>
    </cofactor>
</comment>
<evidence type="ECO:0000256" key="6">
    <source>
        <dbReference type="ARBA" id="ARBA00023004"/>
    </source>
</evidence>
<dbReference type="PIRSF" id="PIRSF002560">
    <property type="entry name" value="Bacterioferritin"/>
    <property type="match status" value="1"/>
</dbReference>
<dbReference type="GO" id="GO:0008199">
    <property type="term" value="F:ferric iron binding"/>
    <property type="evidence" value="ECO:0007669"/>
    <property type="project" value="InterPro"/>
</dbReference>
<name>A0A2N5XYT5_9GAMM</name>
<dbReference type="EMBL" id="PKLZ01000015">
    <property type="protein sequence ID" value="PLW81279.1"/>
    <property type="molecule type" value="Genomic_DNA"/>
</dbReference>